<organism evidence="2 3">
    <name type="scientific">Pseudomyxococcus hansupus</name>
    <dbReference type="NCBI Taxonomy" id="1297742"/>
    <lineage>
        <taxon>Bacteria</taxon>
        <taxon>Pseudomonadati</taxon>
        <taxon>Myxococcota</taxon>
        <taxon>Myxococcia</taxon>
        <taxon>Myxococcales</taxon>
        <taxon>Cystobacterineae</taxon>
        <taxon>Myxococcaceae</taxon>
        <taxon>Pseudomyxococcus</taxon>
    </lineage>
</organism>
<protein>
    <submittedName>
        <fullName evidence="2">Uncharacterized protein</fullName>
    </submittedName>
</protein>
<dbReference type="EMBL" id="CP012109">
    <property type="protein sequence ID" value="AKQ70703.1"/>
    <property type="molecule type" value="Genomic_DNA"/>
</dbReference>
<dbReference type="STRING" id="1297742.A176_007615"/>
<dbReference type="Proteomes" id="UP000009026">
    <property type="component" value="Chromosome"/>
</dbReference>
<proteinExistence type="predicted"/>
<name>A0A0H4X9K6_9BACT</name>
<dbReference type="AlphaFoldDB" id="A0A0H4X9K6"/>
<dbReference type="PATRIC" id="fig|1297742.4.peg.7748"/>
<feature type="region of interest" description="Disordered" evidence="1">
    <location>
        <begin position="1"/>
        <end position="29"/>
    </location>
</feature>
<dbReference type="KEGG" id="mym:A176_007615"/>
<gene>
    <name evidence="2" type="ORF">A176_007615</name>
</gene>
<reference evidence="2 3" key="1">
    <citation type="journal article" date="2016" name="PLoS ONE">
        <title>Complete Genome Sequence and Comparative Genomics of a Novel Myxobacterium Myxococcus hansupus.</title>
        <authorList>
            <person name="Sharma G."/>
            <person name="Narwani T."/>
            <person name="Subramanian S."/>
        </authorList>
    </citation>
    <scope>NUCLEOTIDE SEQUENCE [LARGE SCALE GENOMIC DNA]</scope>
    <source>
        <strain evidence="3">mixupus</strain>
    </source>
</reference>
<evidence type="ECO:0000256" key="1">
    <source>
        <dbReference type="SAM" id="MobiDB-lite"/>
    </source>
</evidence>
<sequence>MPEPPARGGTKPAPSQALQGPTGQVGDYMSAFPHRLQEAERD</sequence>
<accession>A0A0H4X9K6</accession>
<keyword evidence="3" id="KW-1185">Reference proteome</keyword>
<evidence type="ECO:0000313" key="2">
    <source>
        <dbReference type="EMBL" id="AKQ70703.1"/>
    </source>
</evidence>
<evidence type="ECO:0000313" key="3">
    <source>
        <dbReference type="Proteomes" id="UP000009026"/>
    </source>
</evidence>